<gene>
    <name evidence="1" type="ORF">VL23_05800</name>
</gene>
<comment type="caution">
    <text evidence="1">The sequence shown here is derived from an EMBL/GenBank/DDBJ whole genome shotgun (WGS) entry which is preliminary data.</text>
</comment>
<evidence type="ECO:0000313" key="2">
    <source>
        <dbReference type="Proteomes" id="UP000037632"/>
    </source>
</evidence>
<sequence length="73" mass="7884">MVTLRVAHLGQGTCSPQKYTTMARSARPAFPPARGRRLAVASGYGAQSYALGLEIALEHLRLAEDSDRFHVGT</sequence>
<evidence type="ECO:0000313" key="1">
    <source>
        <dbReference type="EMBL" id="KOO82779.1"/>
    </source>
</evidence>
<dbReference type="EMBL" id="JZIW01000001">
    <property type="protein sequence ID" value="KOO82779.1"/>
    <property type="molecule type" value="Genomic_DNA"/>
</dbReference>
<reference evidence="1 2" key="1">
    <citation type="journal article" date="2015" name="Antimicrob. Agents Chemother.">
        <title>Whole-Genome Sequencing Identifies Emergence of a Quinolone Resistance Mutation in a Case of Stenotrophomonas maltophilia Bacteremia.</title>
        <authorList>
            <person name="Pak T.R."/>
            <person name="Altman D.R."/>
            <person name="Attie O."/>
            <person name="Sebra R."/>
            <person name="Hamula C.L."/>
            <person name="Lewis M."/>
            <person name="Deikus G."/>
            <person name="Newman L.C."/>
            <person name="Fang G."/>
            <person name="Hand J."/>
            <person name="Papel G."/>
            <person name="Wallach F."/>
            <person name="Schadt E.E."/>
            <person name="Huprikar S."/>
            <person name="van Bakel H."/>
            <person name="Kasarskis A."/>
            <person name="Bashir A."/>
        </authorList>
    </citation>
    <scope>NUCLEOTIDE SEQUENCE [LARGE SCALE GENOMIC DNA]</scope>
    <source>
        <strain evidence="1 2">ISMMS6</strain>
    </source>
</reference>
<dbReference type="Proteomes" id="UP000037632">
    <property type="component" value="Unassembled WGS sequence"/>
</dbReference>
<name>A0AB34TI68_STEMA</name>
<organism evidence="1 2">
    <name type="scientific">Stenotrophomonas maltophilia</name>
    <name type="common">Pseudomonas maltophilia</name>
    <name type="synonym">Xanthomonas maltophilia</name>
    <dbReference type="NCBI Taxonomy" id="40324"/>
    <lineage>
        <taxon>Bacteria</taxon>
        <taxon>Pseudomonadati</taxon>
        <taxon>Pseudomonadota</taxon>
        <taxon>Gammaproteobacteria</taxon>
        <taxon>Lysobacterales</taxon>
        <taxon>Lysobacteraceae</taxon>
        <taxon>Stenotrophomonas</taxon>
        <taxon>Stenotrophomonas maltophilia group</taxon>
    </lineage>
</organism>
<accession>A0AB34TI68</accession>
<protein>
    <submittedName>
        <fullName evidence="1">Uncharacterized protein</fullName>
    </submittedName>
</protein>
<proteinExistence type="predicted"/>
<dbReference type="AlphaFoldDB" id="A0AB34TI68"/>